<dbReference type="AlphaFoldDB" id="A0A0F9ENU5"/>
<sequence>MEWNKIITLIWMFVSILQLIIGIIEKDFNMIMLSFQLILALSIIIMIENKNKLEELRKR</sequence>
<gene>
    <name evidence="2" type="ORF">LCGC14_2051870</name>
</gene>
<dbReference type="EMBL" id="LAZR01024264">
    <property type="protein sequence ID" value="KKL75734.1"/>
    <property type="molecule type" value="Genomic_DNA"/>
</dbReference>
<name>A0A0F9ENU5_9ZZZZ</name>
<feature type="transmembrane region" description="Helical" evidence="1">
    <location>
        <begin position="7"/>
        <end position="24"/>
    </location>
</feature>
<evidence type="ECO:0000313" key="2">
    <source>
        <dbReference type="EMBL" id="KKL75734.1"/>
    </source>
</evidence>
<keyword evidence="1" id="KW-1133">Transmembrane helix</keyword>
<protein>
    <submittedName>
        <fullName evidence="2">Uncharacterized protein</fullName>
    </submittedName>
</protein>
<proteinExistence type="predicted"/>
<accession>A0A0F9ENU5</accession>
<keyword evidence="1" id="KW-0812">Transmembrane</keyword>
<keyword evidence="1" id="KW-0472">Membrane</keyword>
<reference evidence="2" key="1">
    <citation type="journal article" date="2015" name="Nature">
        <title>Complex archaea that bridge the gap between prokaryotes and eukaryotes.</title>
        <authorList>
            <person name="Spang A."/>
            <person name="Saw J.H."/>
            <person name="Jorgensen S.L."/>
            <person name="Zaremba-Niedzwiedzka K."/>
            <person name="Martijn J."/>
            <person name="Lind A.E."/>
            <person name="van Eijk R."/>
            <person name="Schleper C."/>
            <person name="Guy L."/>
            <person name="Ettema T.J."/>
        </authorList>
    </citation>
    <scope>NUCLEOTIDE SEQUENCE</scope>
</reference>
<evidence type="ECO:0000256" key="1">
    <source>
        <dbReference type="SAM" id="Phobius"/>
    </source>
</evidence>
<comment type="caution">
    <text evidence="2">The sequence shown here is derived from an EMBL/GenBank/DDBJ whole genome shotgun (WGS) entry which is preliminary data.</text>
</comment>
<feature type="transmembrane region" description="Helical" evidence="1">
    <location>
        <begin position="30"/>
        <end position="49"/>
    </location>
</feature>
<organism evidence="2">
    <name type="scientific">marine sediment metagenome</name>
    <dbReference type="NCBI Taxonomy" id="412755"/>
    <lineage>
        <taxon>unclassified sequences</taxon>
        <taxon>metagenomes</taxon>
        <taxon>ecological metagenomes</taxon>
    </lineage>
</organism>